<dbReference type="Gene3D" id="2.60.120.10">
    <property type="entry name" value="Jelly Rolls"/>
    <property type="match status" value="1"/>
</dbReference>
<evidence type="ECO:0000313" key="1">
    <source>
        <dbReference type="EMBL" id="MBD8107334.1"/>
    </source>
</evidence>
<keyword evidence="4" id="KW-1185">Reference proteome</keyword>
<reference evidence="2 3" key="1">
    <citation type="journal article" date="2019" name="Sci. Rep.">
        <title>Differences in resource use lead to coexistence of seed-transmitted microbial populations.</title>
        <authorList>
            <person name="Torres-Cortes G."/>
            <person name="Garcia B.J."/>
            <person name="Compant S."/>
            <person name="Rezki S."/>
            <person name="Jones P."/>
            <person name="Preveaux A."/>
            <person name="Briand M."/>
            <person name="Roulet A."/>
            <person name="Bouchez O."/>
            <person name="Jacobson D."/>
            <person name="Barret M."/>
        </authorList>
    </citation>
    <scope>NUCLEOTIDE SEQUENCE [LARGE SCALE GENOMIC DNA]</scope>
    <source>
        <strain evidence="2 3">CFBP13511</strain>
    </source>
</reference>
<dbReference type="Proteomes" id="UP000661012">
    <property type="component" value="Unassembled WGS sequence"/>
</dbReference>
<dbReference type="Pfam" id="PF05962">
    <property type="entry name" value="HutD"/>
    <property type="match status" value="1"/>
</dbReference>
<evidence type="ECO:0000313" key="4">
    <source>
        <dbReference type="Proteomes" id="UP000661012"/>
    </source>
</evidence>
<dbReference type="EMBL" id="QGAC01000015">
    <property type="protein sequence ID" value="TKJ88194.1"/>
    <property type="molecule type" value="Genomic_DNA"/>
</dbReference>
<comment type="caution">
    <text evidence="2">The sequence shown here is derived from an EMBL/GenBank/DDBJ whole genome shotgun (WGS) entry which is preliminary data.</text>
</comment>
<sequence length="191" mass="21019">MIHLYDSNRLRVTPWRNGGGETREIISYPPGSPDFDWRISIATIAADGEFSSFPGIDRIITLLSGDVLLYRHGTLYQRLALHQPFAFAGEEPIAARLCGQTSTDFNLMARRSAYHPAAGITTARFAPASAVPGAVYVLAGQWQHQQTLLSAGQGAWWENHGGAFIPLSADARLLWGTLETREQAMPLRLEV</sequence>
<reference evidence="1 4" key="2">
    <citation type="journal article" date="2020" name="FEMS Microbiol. Ecol.">
        <title>Temporal dynamics of bacterial communities during seed development and maturation.</title>
        <authorList>
            <person name="Chesneau G."/>
            <person name="Torres-Cortes G."/>
            <person name="Briand M."/>
            <person name="Darrasse A."/>
            <person name="Preveaux A."/>
            <person name="Marais C."/>
            <person name="Jacques M.A."/>
            <person name="Shade A."/>
            <person name="Barret M."/>
        </authorList>
    </citation>
    <scope>NUCLEOTIDE SEQUENCE [LARGE SCALE GENOMIC DNA]</scope>
    <source>
        <strain evidence="1 4">CFBP13732</strain>
    </source>
</reference>
<dbReference type="PANTHER" id="PTHR37943">
    <property type="entry name" value="PROTEIN VES"/>
    <property type="match status" value="1"/>
</dbReference>
<proteinExistence type="predicted"/>
<organism evidence="2 3">
    <name type="scientific">Erwinia persicina</name>
    <dbReference type="NCBI Taxonomy" id="55211"/>
    <lineage>
        <taxon>Bacteria</taxon>
        <taxon>Pseudomonadati</taxon>
        <taxon>Pseudomonadota</taxon>
        <taxon>Gammaproteobacteria</taxon>
        <taxon>Enterobacterales</taxon>
        <taxon>Erwiniaceae</taxon>
        <taxon>Erwinia</taxon>
    </lineage>
</organism>
<dbReference type="EMBL" id="JACYNN010000008">
    <property type="protein sequence ID" value="MBD8107334.1"/>
    <property type="molecule type" value="Genomic_DNA"/>
</dbReference>
<evidence type="ECO:0000313" key="3">
    <source>
        <dbReference type="Proteomes" id="UP000306393"/>
    </source>
</evidence>
<dbReference type="OrthoDB" id="9800082at2"/>
<dbReference type="InterPro" id="IPR014710">
    <property type="entry name" value="RmlC-like_jellyroll"/>
</dbReference>
<gene>
    <name evidence="2" type="ORF">EpCFBP13511_15920</name>
    <name evidence="1" type="ORF">IFT93_13040</name>
</gene>
<dbReference type="STRING" id="1219360.GCA_001571305_03034"/>
<dbReference type="AlphaFoldDB" id="A0A4U3F503"/>
<dbReference type="InterPro" id="IPR010282">
    <property type="entry name" value="Uncharacterised_HutD/Ves"/>
</dbReference>
<dbReference type="Proteomes" id="UP000306393">
    <property type="component" value="Unassembled WGS sequence"/>
</dbReference>
<dbReference type="CDD" id="cd20293">
    <property type="entry name" value="cupin_HutD_N"/>
    <property type="match status" value="1"/>
</dbReference>
<dbReference type="SUPFAM" id="SSF51182">
    <property type="entry name" value="RmlC-like cupins"/>
    <property type="match status" value="1"/>
</dbReference>
<dbReference type="PANTHER" id="PTHR37943:SF1">
    <property type="entry name" value="PROTEIN VES"/>
    <property type="match status" value="1"/>
</dbReference>
<evidence type="ECO:0000313" key="2">
    <source>
        <dbReference type="EMBL" id="TKJ88194.1"/>
    </source>
</evidence>
<dbReference type="InterPro" id="IPR011051">
    <property type="entry name" value="RmlC_Cupin_sf"/>
</dbReference>
<dbReference type="RefSeq" id="WP_137269615.1">
    <property type="nucleotide sequence ID" value="NZ_JACYNM010000008.1"/>
</dbReference>
<name>A0A4U3F503_9GAMM</name>
<protein>
    <submittedName>
        <fullName evidence="1 2">HutD-family protein</fullName>
    </submittedName>
</protein>
<accession>A0A4U3F503</accession>